<reference evidence="3 4" key="1">
    <citation type="submission" date="2016-10" db="EMBL/GenBank/DDBJ databases">
        <title>Reductive evolution of mitochondrial metabolism and differential evolution of invasion-related proteins in Cryptosporidium.</title>
        <authorList>
            <person name="Liu S."/>
            <person name="Roellig D.M."/>
            <person name="Guo Y."/>
            <person name="Li N."/>
            <person name="Frace M.A."/>
            <person name="Tang K."/>
            <person name="Zhang L."/>
            <person name="Feng Y."/>
            <person name="Xiao L."/>
        </authorList>
    </citation>
    <scope>NUCLEOTIDE SEQUENCE [LARGE SCALE GENOMIC DNA]</scope>
    <source>
        <strain evidence="3">39726</strain>
    </source>
</reference>
<feature type="region of interest" description="Disordered" evidence="1">
    <location>
        <begin position="44"/>
        <end position="65"/>
    </location>
</feature>
<evidence type="ECO:0000313" key="4">
    <source>
        <dbReference type="Proteomes" id="UP000186176"/>
    </source>
</evidence>
<dbReference type="GO" id="GO:0000175">
    <property type="term" value="F:3'-5'-RNA exonuclease activity"/>
    <property type="evidence" value="ECO:0007669"/>
    <property type="project" value="TreeGrafter"/>
</dbReference>
<dbReference type="InterPro" id="IPR050410">
    <property type="entry name" value="CCR4/nocturin_mRNA_transcr"/>
</dbReference>
<proteinExistence type="predicted"/>
<dbReference type="OrthoDB" id="428734at2759"/>
<dbReference type="GeneID" id="39978139"/>
<feature type="domain" description="Endonuclease/exonuclease/phosphatase" evidence="2">
    <location>
        <begin position="362"/>
        <end position="773"/>
    </location>
</feature>
<sequence length="784" mass="87972">MNKIVTNIIDSNDGFEIKSNRARSEERTSEGIGMANQHINDVLDEKNSRSSHKKNKESTSDIKGCGDLEGRPLEKEFIINKNSGNCSGNKNGVELYRCDLVYVSSRKKVPITPVESCELQPIVILKDKMGKLWDDDDENPDNPVINGSANIYYRWSRGPSRAVCTFHPSQIAMLQCATTLRCFCGVNCYKQGFAQLRRFYEVRGMSPISPHPNSHTYGVPCRPFQFNDPDNSLRDRDDSHISLLLKTGLVHKSKDEEDWIPVGDQRNYLPVSEDVGHQLKLEVFLVFNSGLDSNSEVFEKFLSEARKSSETYSQITTACCVPNLPQAPPRCILTVPNNQINGIGVNHSTGTVIGHSRFKVFSWNILAEIYASQEAFPHCDAYMLSWSYRKTRIIVEILSHQPDIVCLQEVQTEHFDDFFKPVLQQYGYEGVYKQKTTEIFTSGSGRRKDGKYTMDGCATFYKTNKFIAKENYSLEFSALIKEATHRTLPAEVKNNPAAIKRLLKDNVAVVILLEYHQNNVISSDSNHSIHNQLSGNTSGVNNRGIVGMNGSTNLVVNGVQNQSGVLISSSNNQIQSESSKKSMNSSAPLQVIIANTHIVANPEANDVKIWQAQTLVSVLEEYLHDCYRRQPVLPGLIICGDFNSTPDSALYRLLATGTCEKTHKDLAMDRYGLLSDLQLGHSMRLRSAYSMAKAIVEGHNPNMLASSTESLEPVFTNYTPNYLGCLDYVFYTDERLRLGGVLELLDEEALIREAAALQLPDWSLPNPQRPSDHLPLLTEFEWNI</sequence>
<evidence type="ECO:0000259" key="2">
    <source>
        <dbReference type="Pfam" id="PF03372"/>
    </source>
</evidence>
<organism evidence="3 4">
    <name type="scientific">Cryptosporidium ubiquitum</name>
    <dbReference type="NCBI Taxonomy" id="857276"/>
    <lineage>
        <taxon>Eukaryota</taxon>
        <taxon>Sar</taxon>
        <taxon>Alveolata</taxon>
        <taxon>Apicomplexa</taxon>
        <taxon>Conoidasida</taxon>
        <taxon>Coccidia</taxon>
        <taxon>Eucoccidiorida</taxon>
        <taxon>Eimeriorina</taxon>
        <taxon>Cryptosporidiidae</taxon>
        <taxon>Cryptosporidium</taxon>
    </lineage>
</organism>
<dbReference type="Pfam" id="PF03372">
    <property type="entry name" value="Exo_endo_phos"/>
    <property type="match status" value="1"/>
</dbReference>
<dbReference type="SUPFAM" id="SSF56219">
    <property type="entry name" value="DNase I-like"/>
    <property type="match status" value="1"/>
</dbReference>
<evidence type="ECO:0000313" key="3">
    <source>
        <dbReference type="EMBL" id="OII72015.1"/>
    </source>
</evidence>
<comment type="caution">
    <text evidence="3">The sequence shown here is derived from an EMBL/GenBank/DDBJ whole genome shotgun (WGS) entry which is preliminary data.</text>
</comment>
<name>A0A1J4MDG0_9CRYT</name>
<dbReference type="Proteomes" id="UP000186176">
    <property type="component" value="Unassembled WGS sequence"/>
</dbReference>
<keyword evidence="4" id="KW-1185">Reference proteome</keyword>
<dbReference type="EMBL" id="LRBP01000025">
    <property type="protein sequence ID" value="OII72015.1"/>
    <property type="molecule type" value="Genomic_DNA"/>
</dbReference>
<gene>
    <name evidence="3" type="ORF">cubi_01348</name>
</gene>
<evidence type="ECO:0000256" key="1">
    <source>
        <dbReference type="SAM" id="MobiDB-lite"/>
    </source>
</evidence>
<dbReference type="RefSeq" id="XP_028873587.1">
    <property type="nucleotide sequence ID" value="XM_029018360.1"/>
</dbReference>
<accession>A0A1J4MDG0</accession>
<dbReference type="VEuPathDB" id="CryptoDB:cubi_01348"/>
<feature type="compositionally biased region" description="Basic and acidic residues" evidence="1">
    <location>
        <begin position="56"/>
        <end position="65"/>
    </location>
</feature>
<dbReference type="Gene3D" id="3.60.10.10">
    <property type="entry name" value="Endonuclease/exonuclease/phosphatase"/>
    <property type="match status" value="1"/>
</dbReference>
<dbReference type="AlphaFoldDB" id="A0A1J4MDG0"/>
<dbReference type="InterPro" id="IPR005135">
    <property type="entry name" value="Endo/exonuclease/phosphatase"/>
</dbReference>
<dbReference type="PANTHER" id="PTHR12121:SF34">
    <property type="entry name" value="PROTEIN ANGEL"/>
    <property type="match status" value="1"/>
</dbReference>
<dbReference type="PANTHER" id="PTHR12121">
    <property type="entry name" value="CARBON CATABOLITE REPRESSOR PROTEIN 4"/>
    <property type="match status" value="1"/>
</dbReference>
<protein>
    <recommendedName>
        <fullName evidence="2">Endonuclease/exonuclease/phosphatase domain-containing protein</fullName>
    </recommendedName>
</protein>
<dbReference type="InterPro" id="IPR036691">
    <property type="entry name" value="Endo/exonu/phosph_ase_sf"/>
</dbReference>